<evidence type="ECO:0000313" key="8">
    <source>
        <dbReference type="Proteomes" id="UP000198670"/>
    </source>
</evidence>
<keyword evidence="3 6" id="KW-0812">Transmembrane</keyword>
<evidence type="ECO:0000313" key="7">
    <source>
        <dbReference type="EMBL" id="SFI11934.1"/>
    </source>
</evidence>
<dbReference type="RefSeq" id="WP_090625307.1">
    <property type="nucleotide sequence ID" value="NZ_FOQO01000002.1"/>
</dbReference>
<feature type="transmembrane region" description="Helical" evidence="6">
    <location>
        <begin position="85"/>
        <end position="106"/>
    </location>
</feature>
<sequence length="125" mass="14418">MASQHHDQLVGHEEGHHEGMTKGRIWRVFFYLLAITALEFFIALVLVHGGVISKGLGVNIVYILLTLLKAYYIVAYFMHLKFETFGFIMSVVVVFLFIIYFIALMLTEGTYLKGHFNPFPFWPNT</sequence>
<dbReference type="OrthoDB" id="981917at2"/>
<accession>A0A1I3FL74</accession>
<evidence type="ECO:0000256" key="5">
    <source>
        <dbReference type="ARBA" id="ARBA00023136"/>
    </source>
</evidence>
<dbReference type="EMBL" id="FOQO01000002">
    <property type="protein sequence ID" value="SFI11934.1"/>
    <property type="molecule type" value="Genomic_DNA"/>
</dbReference>
<dbReference type="STRING" id="1477437.SAMN05444682_102384"/>
<dbReference type="GO" id="GO:0005886">
    <property type="term" value="C:plasma membrane"/>
    <property type="evidence" value="ECO:0007669"/>
    <property type="project" value="UniProtKB-SubCell"/>
</dbReference>
<dbReference type="Pfam" id="PF03626">
    <property type="entry name" value="COX4_pro"/>
    <property type="match status" value="1"/>
</dbReference>
<keyword evidence="4 6" id="KW-1133">Transmembrane helix</keyword>
<gene>
    <name evidence="7" type="ORF">SAMN05444682_102384</name>
</gene>
<comment type="subcellular location">
    <subcellularLocation>
        <location evidence="1">Cell membrane</location>
        <topology evidence="1">Multi-pass membrane protein</topology>
    </subcellularLocation>
</comment>
<keyword evidence="8" id="KW-1185">Reference proteome</keyword>
<evidence type="ECO:0000256" key="2">
    <source>
        <dbReference type="ARBA" id="ARBA00022475"/>
    </source>
</evidence>
<evidence type="ECO:0000256" key="6">
    <source>
        <dbReference type="SAM" id="Phobius"/>
    </source>
</evidence>
<dbReference type="AlphaFoldDB" id="A0A1I3FL74"/>
<dbReference type="Proteomes" id="UP000198670">
    <property type="component" value="Unassembled WGS sequence"/>
</dbReference>
<name>A0A1I3FL74_9SPHI</name>
<dbReference type="InterPro" id="IPR005171">
    <property type="entry name" value="Cyt_c_oxidase_su4_prok"/>
</dbReference>
<evidence type="ECO:0000256" key="3">
    <source>
        <dbReference type="ARBA" id="ARBA00022692"/>
    </source>
</evidence>
<reference evidence="7 8" key="1">
    <citation type="submission" date="2016-10" db="EMBL/GenBank/DDBJ databases">
        <authorList>
            <person name="de Groot N.N."/>
        </authorList>
    </citation>
    <scope>NUCLEOTIDE SEQUENCE [LARGE SCALE GENOMIC DNA]</scope>
    <source>
        <strain evidence="7 8">RK1</strain>
    </source>
</reference>
<feature type="transmembrane region" description="Helical" evidence="6">
    <location>
        <begin position="59"/>
        <end position="79"/>
    </location>
</feature>
<evidence type="ECO:0000256" key="4">
    <source>
        <dbReference type="ARBA" id="ARBA00022989"/>
    </source>
</evidence>
<protein>
    <submittedName>
        <fullName evidence="7">Cytochrome C oxidase subunit IV</fullName>
    </submittedName>
</protein>
<proteinExistence type="predicted"/>
<organism evidence="7 8">
    <name type="scientific">Parapedobacter indicus</name>
    <dbReference type="NCBI Taxonomy" id="1477437"/>
    <lineage>
        <taxon>Bacteria</taxon>
        <taxon>Pseudomonadati</taxon>
        <taxon>Bacteroidota</taxon>
        <taxon>Sphingobacteriia</taxon>
        <taxon>Sphingobacteriales</taxon>
        <taxon>Sphingobacteriaceae</taxon>
        <taxon>Parapedobacter</taxon>
    </lineage>
</organism>
<keyword evidence="5 6" id="KW-0472">Membrane</keyword>
<evidence type="ECO:0000256" key="1">
    <source>
        <dbReference type="ARBA" id="ARBA00004651"/>
    </source>
</evidence>
<keyword evidence="2" id="KW-1003">Cell membrane</keyword>
<feature type="transmembrane region" description="Helical" evidence="6">
    <location>
        <begin position="28"/>
        <end position="47"/>
    </location>
</feature>